<dbReference type="OrthoDB" id="9806976at2"/>
<evidence type="ECO:0000259" key="4">
    <source>
        <dbReference type="PROSITE" id="PS50987"/>
    </source>
</evidence>
<evidence type="ECO:0000256" key="1">
    <source>
        <dbReference type="ARBA" id="ARBA00023015"/>
    </source>
</evidence>
<dbReference type="InterPro" id="IPR001845">
    <property type="entry name" value="HTH_ArsR_DNA-bd_dom"/>
</dbReference>
<feature type="domain" description="HTH arsR-type" evidence="4">
    <location>
        <begin position="1"/>
        <end position="95"/>
    </location>
</feature>
<keyword evidence="1" id="KW-0805">Transcription regulation</keyword>
<evidence type="ECO:0000256" key="2">
    <source>
        <dbReference type="ARBA" id="ARBA00023125"/>
    </source>
</evidence>
<keyword evidence="6" id="KW-1185">Reference proteome</keyword>
<evidence type="ECO:0000313" key="5">
    <source>
        <dbReference type="EMBL" id="PXY36025.1"/>
    </source>
</evidence>
<dbReference type="AlphaFoldDB" id="A0A318M0H1"/>
<dbReference type="EMBL" id="MASU01000005">
    <property type="protein sequence ID" value="PXY36025.1"/>
    <property type="molecule type" value="Genomic_DNA"/>
</dbReference>
<accession>A0A318M0H1</accession>
<dbReference type="Pfam" id="PF12840">
    <property type="entry name" value="HTH_20"/>
    <property type="match status" value="1"/>
</dbReference>
<comment type="caution">
    <text evidence="5">The sequence shown here is derived from an EMBL/GenBank/DDBJ whole genome shotgun (WGS) entry which is preliminary data.</text>
</comment>
<reference evidence="5 6" key="1">
    <citation type="submission" date="2016-07" db="EMBL/GenBank/DDBJ databases">
        <title>Draft genome sequence of Prauserella sp. YIM 121212, isolated from alkaline soil.</title>
        <authorList>
            <person name="Ruckert C."/>
            <person name="Albersmeier A."/>
            <person name="Jiang C.-L."/>
            <person name="Jiang Y."/>
            <person name="Kalinowski J."/>
            <person name="Schneider O."/>
            <person name="Winkler A."/>
            <person name="Zotchev S.B."/>
        </authorList>
    </citation>
    <scope>NUCLEOTIDE SEQUENCE [LARGE SCALE GENOMIC DNA]</scope>
    <source>
        <strain evidence="5 6">YIM 121212</strain>
    </source>
</reference>
<proteinExistence type="predicted"/>
<dbReference type="InterPro" id="IPR036390">
    <property type="entry name" value="WH_DNA-bd_sf"/>
</dbReference>
<name>A0A318M0H1_9PSEU</name>
<dbReference type="GO" id="GO:0003677">
    <property type="term" value="F:DNA binding"/>
    <property type="evidence" value="ECO:0007669"/>
    <property type="project" value="UniProtKB-KW"/>
</dbReference>
<dbReference type="InterPro" id="IPR036388">
    <property type="entry name" value="WH-like_DNA-bd_sf"/>
</dbReference>
<dbReference type="GO" id="GO:0003700">
    <property type="term" value="F:DNA-binding transcription factor activity"/>
    <property type="evidence" value="ECO:0007669"/>
    <property type="project" value="InterPro"/>
</dbReference>
<dbReference type="PANTHER" id="PTHR33154">
    <property type="entry name" value="TRANSCRIPTIONAL REGULATOR, ARSR FAMILY"/>
    <property type="match status" value="1"/>
</dbReference>
<dbReference type="PROSITE" id="PS50987">
    <property type="entry name" value="HTH_ARSR_2"/>
    <property type="match status" value="1"/>
</dbReference>
<organism evidence="5 6">
    <name type="scientific">Prauserella flavalba</name>
    <dbReference type="NCBI Taxonomy" id="1477506"/>
    <lineage>
        <taxon>Bacteria</taxon>
        <taxon>Bacillati</taxon>
        <taxon>Actinomycetota</taxon>
        <taxon>Actinomycetes</taxon>
        <taxon>Pseudonocardiales</taxon>
        <taxon>Pseudonocardiaceae</taxon>
        <taxon>Prauserella</taxon>
    </lineage>
</organism>
<dbReference type="CDD" id="cd00090">
    <property type="entry name" value="HTH_ARSR"/>
    <property type="match status" value="1"/>
</dbReference>
<dbReference type="InterPro" id="IPR051081">
    <property type="entry name" value="HTH_MetalResp_TranReg"/>
</dbReference>
<dbReference type="PANTHER" id="PTHR33154:SF33">
    <property type="entry name" value="TRANSCRIPTIONAL REPRESSOR SDPR"/>
    <property type="match status" value="1"/>
</dbReference>
<dbReference type="PRINTS" id="PR00778">
    <property type="entry name" value="HTHARSR"/>
</dbReference>
<keyword evidence="2" id="KW-0238">DNA-binding</keyword>
<evidence type="ECO:0000256" key="3">
    <source>
        <dbReference type="ARBA" id="ARBA00023163"/>
    </source>
</evidence>
<evidence type="ECO:0000313" key="6">
    <source>
        <dbReference type="Proteomes" id="UP000247892"/>
    </source>
</evidence>
<protein>
    <submittedName>
        <fullName evidence="5">Transcriptional regulator</fullName>
    </submittedName>
</protein>
<dbReference type="SUPFAM" id="SSF46785">
    <property type="entry name" value="Winged helix' DNA-binding domain"/>
    <property type="match status" value="1"/>
</dbReference>
<dbReference type="InterPro" id="IPR011991">
    <property type="entry name" value="ArsR-like_HTH"/>
</dbReference>
<sequence length="113" mass="12759">MRGYISAVTTDVFAVLADPHRRRVLELVAARERTAGELAAEFDVSRPAVSRHLRVLKEAGLVTCRQDAQRRIYRLDPGPLTEVTGWVERMRGYWAGRLDALEAHLDAHPEVPE</sequence>
<dbReference type="SMART" id="SM00418">
    <property type="entry name" value="HTH_ARSR"/>
    <property type="match status" value="1"/>
</dbReference>
<keyword evidence="3" id="KW-0804">Transcription</keyword>
<dbReference type="Gene3D" id="1.10.10.10">
    <property type="entry name" value="Winged helix-like DNA-binding domain superfamily/Winged helix DNA-binding domain"/>
    <property type="match status" value="1"/>
</dbReference>
<gene>
    <name evidence="5" type="ORF">BA062_11285</name>
</gene>
<dbReference type="NCBIfam" id="NF033788">
    <property type="entry name" value="HTH_metalloreg"/>
    <property type="match status" value="1"/>
</dbReference>
<dbReference type="Proteomes" id="UP000247892">
    <property type="component" value="Unassembled WGS sequence"/>
</dbReference>